<dbReference type="AlphaFoldDB" id="A0AAV9PZE2"/>
<evidence type="ECO:0000313" key="3">
    <source>
        <dbReference type="EMBL" id="KAK5531743.1"/>
    </source>
</evidence>
<dbReference type="InterPro" id="IPR000192">
    <property type="entry name" value="Aminotrans_V_dom"/>
</dbReference>
<dbReference type="PANTHER" id="PTHR43092:SF2">
    <property type="entry name" value="HERCYNYLCYSTEINE SULFOXIDE LYASE"/>
    <property type="match status" value="1"/>
</dbReference>
<keyword evidence="1" id="KW-0663">Pyridoxal phosphate</keyword>
<dbReference type="SUPFAM" id="SSF53383">
    <property type="entry name" value="PLP-dependent transferases"/>
    <property type="match status" value="1"/>
</dbReference>
<dbReference type="EMBL" id="JAXLQG010000016">
    <property type="protein sequence ID" value="KAK5531743.1"/>
    <property type="molecule type" value="Genomic_DNA"/>
</dbReference>
<reference evidence="3 4" key="1">
    <citation type="submission" date="2023-06" db="EMBL/GenBank/DDBJ databases">
        <title>Black Yeasts Isolated from many extreme environments.</title>
        <authorList>
            <person name="Coleine C."/>
            <person name="Stajich J.E."/>
            <person name="Selbmann L."/>
        </authorList>
    </citation>
    <scope>NUCLEOTIDE SEQUENCE [LARGE SCALE GENOMIC DNA]</scope>
    <source>
        <strain evidence="3 4">CCFEE 5887</strain>
    </source>
</reference>
<organism evidence="3 4">
    <name type="scientific">Vermiconidia calcicola</name>
    <dbReference type="NCBI Taxonomy" id="1690605"/>
    <lineage>
        <taxon>Eukaryota</taxon>
        <taxon>Fungi</taxon>
        <taxon>Dikarya</taxon>
        <taxon>Ascomycota</taxon>
        <taxon>Pezizomycotina</taxon>
        <taxon>Dothideomycetes</taxon>
        <taxon>Dothideomycetidae</taxon>
        <taxon>Mycosphaerellales</taxon>
        <taxon>Extremaceae</taxon>
        <taxon>Vermiconidia</taxon>
    </lineage>
</organism>
<feature type="domain" description="Aminotransferase class V" evidence="2">
    <location>
        <begin position="77"/>
        <end position="252"/>
    </location>
</feature>
<evidence type="ECO:0000259" key="2">
    <source>
        <dbReference type="Pfam" id="PF00266"/>
    </source>
</evidence>
<dbReference type="InterPro" id="IPR015424">
    <property type="entry name" value="PyrdxlP-dep_Trfase"/>
</dbReference>
<protein>
    <recommendedName>
        <fullName evidence="2">Aminotransferase class V domain-containing protein</fullName>
    </recommendedName>
</protein>
<dbReference type="InterPro" id="IPR015421">
    <property type="entry name" value="PyrdxlP-dep_Trfase_major"/>
</dbReference>
<keyword evidence="4" id="KW-1185">Reference proteome</keyword>
<dbReference type="Proteomes" id="UP001345827">
    <property type="component" value="Unassembled WGS sequence"/>
</dbReference>
<comment type="caution">
    <text evidence="3">The sequence shown here is derived from an EMBL/GenBank/DDBJ whole genome shotgun (WGS) entry which is preliminary data.</text>
</comment>
<dbReference type="Pfam" id="PF00266">
    <property type="entry name" value="Aminotran_5"/>
    <property type="match status" value="1"/>
</dbReference>
<evidence type="ECO:0000256" key="1">
    <source>
        <dbReference type="ARBA" id="ARBA00022898"/>
    </source>
</evidence>
<evidence type="ECO:0000313" key="4">
    <source>
        <dbReference type="Proteomes" id="UP001345827"/>
    </source>
</evidence>
<accession>A0AAV9PZE2</accession>
<name>A0AAV9PZE2_9PEZI</name>
<dbReference type="Gene3D" id="3.40.640.10">
    <property type="entry name" value="Type I PLP-dependent aspartate aminotransferase-like (Major domain)"/>
    <property type="match status" value="1"/>
</dbReference>
<dbReference type="PANTHER" id="PTHR43092">
    <property type="entry name" value="L-CYSTEINE DESULFHYDRASE"/>
    <property type="match status" value="1"/>
</dbReference>
<gene>
    <name evidence="3" type="ORF">LTR25_008073</name>
</gene>
<sequence>MGVVGGMNDGTVCSDSPVSFGKQMRERYFLFEKNYINLNHGSFGAHPLPVRQELSRLQNEADANPDKFIRFTSPTYLDTCRRRVSEMLHSHCDEVVITLNATTAINTVLRNLYFQQGDHILMLSCVYGAVKKTAEYLAETTPVQLDEVDCTFPVADDEVISRFRAAVRRHSSRGTSIKVAIFDTIASMPGVRLPFERLIEECRAHGILSVVDGAHGIGCIPINLSQLRPDFFVSNCHKWLFVPRSSAVLYVPFRHQHLIRSSIPTSHSFVPRSTGFAGQRHIVNPMLLESGKSYFVSLFQYTGTVDSTPGLCIDVALRFRAQICGGEHAIQRYCCDLARRGEVLAAGILGTEGLAIAEKNRVGFANVRLPIDNALLSSPAYCTGDTEDHDTVANRINDFLHRAMMDEYNTYIPVIFQGGAFWARFSAQIYLDLDAFAYGAAALKELCIRVNSCGAVAVLGHTGEMAGSQQRRTTSVL</sequence>
<proteinExistence type="predicted"/>